<dbReference type="Proteomes" id="UP000829494">
    <property type="component" value="Chromosome"/>
</dbReference>
<gene>
    <name evidence="1" type="ORF">SRIMR7_23680</name>
</gene>
<reference evidence="1 2" key="1">
    <citation type="submission" date="2022-03" db="EMBL/GenBank/DDBJ databases">
        <title>Complete genome of Streptomyces rimosus ssp. rimosus R7 (=ATCC 10970).</title>
        <authorList>
            <person name="Beganovic S."/>
            <person name="Ruckert C."/>
            <person name="Busche T."/>
            <person name="Kalinowski J."/>
            <person name="Wittmann C."/>
        </authorList>
    </citation>
    <scope>NUCLEOTIDE SEQUENCE [LARGE SCALE GENOMIC DNA]</scope>
    <source>
        <strain evidence="1 2">R7</strain>
    </source>
</reference>
<dbReference type="GeneID" id="66855729"/>
<protein>
    <submittedName>
        <fullName evidence="1">Uncharacterized protein</fullName>
    </submittedName>
</protein>
<evidence type="ECO:0000313" key="1">
    <source>
        <dbReference type="EMBL" id="UNZ05162.1"/>
    </source>
</evidence>
<keyword evidence="2" id="KW-1185">Reference proteome</keyword>
<organism evidence="1 2">
    <name type="scientific">Streptomyces rimosus subsp. rimosus</name>
    <dbReference type="NCBI Taxonomy" id="132474"/>
    <lineage>
        <taxon>Bacteria</taxon>
        <taxon>Bacillati</taxon>
        <taxon>Actinomycetota</taxon>
        <taxon>Actinomycetes</taxon>
        <taxon>Kitasatosporales</taxon>
        <taxon>Streptomycetaceae</taxon>
        <taxon>Streptomyces</taxon>
    </lineage>
</organism>
<name>A0ABY3Z4T8_STRRM</name>
<dbReference type="RefSeq" id="WP_003979802.1">
    <property type="nucleotide sequence ID" value="NZ_CP043497.1"/>
</dbReference>
<evidence type="ECO:0000313" key="2">
    <source>
        <dbReference type="Proteomes" id="UP000829494"/>
    </source>
</evidence>
<dbReference type="EMBL" id="CP094298">
    <property type="protein sequence ID" value="UNZ05162.1"/>
    <property type="molecule type" value="Genomic_DNA"/>
</dbReference>
<accession>A0ABY3Z4T8</accession>
<proteinExistence type="predicted"/>
<sequence>MPTTPVGSAPYPAGADADDVPADMMALALWASTRVVMTFADAAARDAALTSPTPGMVAWLSSPGSLTVRTATAWRTAWSAISWIDITLSSGYETYGTTPQAAIDGGNFIVLRGGVQKTTGTQLANGEVIGTIPSALGNPLSGDYPIAMQYLSSSASRLYVATGRTLTYFGVNTGWISLNGVRIPLA</sequence>